<protein>
    <submittedName>
        <fullName evidence="1">Uncharacterized protein</fullName>
    </submittedName>
</protein>
<evidence type="ECO:0000313" key="1">
    <source>
        <dbReference type="EMBL" id="KAK6506577.1"/>
    </source>
</evidence>
<evidence type="ECO:0000313" key="2">
    <source>
        <dbReference type="Proteomes" id="UP001307849"/>
    </source>
</evidence>
<dbReference type="EMBL" id="JAVHJM010000009">
    <property type="protein sequence ID" value="KAK6506577.1"/>
    <property type="molecule type" value="Genomic_DNA"/>
</dbReference>
<dbReference type="AlphaFoldDB" id="A0AAN8NJW0"/>
<organism evidence="1 2">
    <name type="scientific">Arthrobotrys conoides</name>
    <dbReference type="NCBI Taxonomy" id="74498"/>
    <lineage>
        <taxon>Eukaryota</taxon>
        <taxon>Fungi</taxon>
        <taxon>Dikarya</taxon>
        <taxon>Ascomycota</taxon>
        <taxon>Pezizomycotina</taxon>
        <taxon>Orbiliomycetes</taxon>
        <taxon>Orbiliales</taxon>
        <taxon>Orbiliaceae</taxon>
        <taxon>Arthrobotrys</taxon>
    </lineage>
</organism>
<keyword evidence="2" id="KW-1185">Reference proteome</keyword>
<name>A0AAN8NJW0_9PEZI</name>
<gene>
    <name evidence="1" type="ORF">TWF506_011483</name>
</gene>
<accession>A0AAN8NJW0</accession>
<dbReference type="Proteomes" id="UP001307849">
    <property type="component" value="Unassembled WGS sequence"/>
</dbReference>
<sequence>MMHLGNTVHEYVYKNLELIAADETDTGRRAQASFHLAACMFSSLGVPKSLEREMDGSFNEAAKTEIRKLLEQAHDNEISGQGGAYAVVSRNILNAVNGNSDRQGSARDAEHLPLLLNTAIKAEMLLDEDKGTIEGEFLEACAEGFWPSVEMILDTHPGIAGRALTAHNENALHFAHRFADNHIDDIVRRFYIEGADQTGRSLPNGKRVNIDSYPVSGLPIIRMIIFGTYNGLNAFLKNLCDEDNRCSLCISHRDRNEAIMTATRYAKGLQPEALIIHTERWVPDLTQITLDLRRGRAVNSGIAIRRHTEPNYTWTTSNLMSLLIHGGV</sequence>
<proteinExistence type="predicted"/>
<reference evidence="1 2" key="1">
    <citation type="submission" date="2019-10" db="EMBL/GenBank/DDBJ databases">
        <authorList>
            <person name="Palmer J.M."/>
        </authorList>
    </citation>
    <scope>NUCLEOTIDE SEQUENCE [LARGE SCALE GENOMIC DNA]</scope>
    <source>
        <strain evidence="1 2">TWF506</strain>
    </source>
</reference>
<comment type="caution">
    <text evidence="1">The sequence shown here is derived from an EMBL/GenBank/DDBJ whole genome shotgun (WGS) entry which is preliminary data.</text>
</comment>